<comment type="caution">
    <text evidence="6">The sequence shown here is derived from an EMBL/GenBank/DDBJ whole genome shotgun (WGS) entry which is preliminary data.</text>
</comment>
<dbReference type="SUPFAM" id="SSF49373">
    <property type="entry name" value="Invasin/intimin cell-adhesion fragments"/>
    <property type="match status" value="6"/>
</dbReference>
<accession>A0A2U1ZXG4</accession>
<dbReference type="OrthoDB" id="1095434at2"/>
<dbReference type="InterPro" id="IPR001119">
    <property type="entry name" value="SLH_dom"/>
</dbReference>
<comment type="catalytic activity">
    <reaction evidence="1">
        <text>Hydrolysis of terminal non-reducing beta-D-galactose residues in beta-D-galactosides.</text>
        <dbReference type="EC" id="3.2.1.23"/>
    </reaction>
</comment>
<dbReference type="GO" id="GO:0004565">
    <property type="term" value="F:beta-galactosidase activity"/>
    <property type="evidence" value="ECO:0007669"/>
    <property type="project" value="UniProtKB-EC"/>
</dbReference>
<evidence type="ECO:0000256" key="3">
    <source>
        <dbReference type="ARBA" id="ARBA00022801"/>
    </source>
</evidence>
<dbReference type="SMART" id="SM00776">
    <property type="entry name" value="NPCBM"/>
    <property type="match status" value="2"/>
</dbReference>
<dbReference type="InterPro" id="IPR004199">
    <property type="entry name" value="B-gal_small/dom_5"/>
</dbReference>
<dbReference type="EC" id="3.2.1.23" evidence="2"/>
<dbReference type="InterPro" id="IPR050347">
    <property type="entry name" value="Bact_Beta-galactosidase"/>
</dbReference>
<keyword evidence="7" id="KW-1185">Reference proteome</keyword>
<feature type="domain" description="SLH" evidence="5">
    <location>
        <begin position="1209"/>
        <end position="1276"/>
    </location>
</feature>
<dbReference type="Pfam" id="PF08305">
    <property type="entry name" value="NPCBM"/>
    <property type="match status" value="2"/>
</dbReference>
<evidence type="ECO:0000256" key="2">
    <source>
        <dbReference type="ARBA" id="ARBA00012756"/>
    </source>
</evidence>
<dbReference type="InterPro" id="IPR008964">
    <property type="entry name" value="Invasin/intimin_cell_adhesion"/>
</dbReference>
<name>A0A2U1ZXG4_9MICO</name>
<evidence type="ECO:0000313" key="6">
    <source>
        <dbReference type="EMBL" id="PWD51678.1"/>
    </source>
</evidence>
<organism evidence="6 7">
    <name type="scientific">Serinibacter arcticus</name>
    <dbReference type="NCBI Taxonomy" id="1655435"/>
    <lineage>
        <taxon>Bacteria</taxon>
        <taxon>Bacillati</taxon>
        <taxon>Actinomycetota</taxon>
        <taxon>Actinomycetes</taxon>
        <taxon>Micrococcales</taxon>
        <taxon>Beutenbergiaceae</taxon>
        <taxon>Serinibacter</taxon>
    </lineage>
</organism>
<dbReference type="Gene3D" id="2.60.40.1080">
    <property type="match status" value="6"/>
</dbReference>
<dbReference type="EMBL" id="PYHR01000002">
    <property type="protein sequence ID" value="PWD51678.1"/>
    <property type="molecule type" value="Genomic_DNA"/>
</dbReference>
<dbReference type="Gene3D" id="2.60.120.1060">
    <property type="entry name" value="NPCBM/NEW2 domain"/>
    <property type="match status" value="2"/>
</dbReference>
<dbReference type="InterPro" id="IPR008979">
    <property type="entry name" value="Galactose-bd-like_sf"/>
</dbReference>
<dbReference type="Pfam" id="PF02929">
    <property type="entry name" value="Bgal_small_N"/>
    <property type="match status" value="1"/>
</dbReference>
<dbReference type="SUPFAM" id="SSF49785">
    <property type="entry name" value="Galactose-binding domain-like"/>
    <property type="match status" value="2"/>
</dbReference>
<feature type="domain" description="SLH" evidence="5">
    <location>
        <begin position="1278"/>
        <end position="1344"/>
    </location>
</feature>
<dbReference type="Proteomes" id="UP000245166">
    <property type="component" value="Unassembled WGS sequence"/>
</dbReference>
<sequence>MQLDLPWGVERAPVLDADTEAPEVVETDADVTLTGDDFELVIDKITGLITSFVADGEELLLEGPTPDFWRPSTQNDVRNSLAARTAPWREAGRNVAVEEVTITETEAGTVNVQLTGSLPTPTSPEYRLGYIVTSDGEVVIRSTMAGESQLAELPAMGTALVLPGEYDNVTWLGRGPGENWNDRNFATTVGLWESTVDEQVYPFPIPQATGHHTDVRWATLTNEAGSGLLVGAVDEPIQFAALPYSEAEITDTSHHHDLEADGNVHLAVDGAQQGLGHQWGSPALPKYTLQSRDAHSFEFLLRPITAADDVNALARRTIDLDLLSSITVDGQPIETFHTDVTDYTITFSGAIERDVPVVAAAPASDGVEITVTQSEDIPGTATVTATSADGVSSTTYEIHFEEIQELYLSDIDWLSATIGFGTIGRDANLAGQPIRLRAAPGETTYPKGIGTHANSSIVYDVSQWDFNRFSTVVGIEQSASSGGRPFQFRISLDGQVAWTSPSMTKETPGLPVELDIEGVKQVKLDVTFLGANNGHGHAAWADAKLWSVEEPEEPGEALQLSDIGWQSASSGYLTTSRDQTVDGKPLQVVSSGTDTVTFEKGLGVHANSSVVYDLTNRSYATLAGTAGVGRNASQDGNLFVFSILVDGEEVWSSGQVRRSTPAKPFELDIAGAARLELRMTAVASNSHGHGVWGSARLEDPIDVAPTAVTVTPGTATLSLGATTTLAAAVAPAEANQAVTWTSSDPTVATVGPNGLVTARKAGTAVVTAASAVDGAITGTATITVTAIVPTSLTVTPASASIVAGTTTTLTAQALPAEAVQAVEWSSSDTSVLTVSPTGVVTGREPGTATITASSLADPSRYAEATVRVTGPVPATVAITPASSQVVVGATVTLAATVAPATAEQSVTWSVSDPAVATVSAAGVVSGLRAGTVTVTAASDADPARRATATVVVRAPAPTAVTVTPTATQLEAGATAQLSASIAPAAADQAVTWRTSDAAVATVDAAGLVTALAAGTAEITATSVADGTKAASATVTVTTQAPPAPTAVTVTPTTTTLEEGDSTAIVAAVLPAGAVQTVTWSSSDAAVATVDATGVVTALRAGTATVTATSTADGTRSAGVAVTVTRPAPTSVVVAPTSLDLTVGAQAPLTATVLPAAADQAVTWVSSDETVATVTAAGVVTARAAGTATVTARSVATGVVGDVAVTVTEAASPFLDVASDNLFYAEIVWLFRSNISTGWVDGQGNAEFRPLSPVNRDAMAAFLYRLAGSPTFVEPETSPFVDVAKDNLFYKEISWLHAEGISTGWSLPGQPGRSEFRPLAPVARDAMAAFLARFADGVLNRDVEGFDPPAVSPFVDVTTDNLYYREIAWLAHEGISSGWDVEGQDGLKEFRPLSSINRDAMAKFMFELMVEAP</sequence>
<evidence type="ECO:0000313" key="7">
    <source>
        <dbReference type="Proteomes" id="UP000245166"/>
    </source>
</evidence>
<gene>
    <name evidence="6" type="ORF">C8046_14515</name>
</gene>
<dbReference type="InterPro" id="IPR038637">
    <property type="entry name" value="NPCBM_sf"/>
</dbReference>
<evidence type="ECO:0000256" key="4">
    <source>
        <dbReference type="ARBA" id="ARBA00023295"/>
    </source>
</evidence>
<dbReference type="GO" id="GO:0009341">
    <property type="term" value="C:beta-galactosidase complex"/>
    <property type="evidence" value="ECO:0007669"/>
    <property type="project" value="InterPro"/>
</dbReference>
<dbReference type="PROSITE" id="PS51272">
    <property type="entry name" value="SLH"/>
    <property type="match status" value="3"/>
</dbReference>
<dbReference type="GO" id="GO:0005990">
    <property type="term" value="P:lactose catabolic process"/>
    <property type="evidence" value="ECO:0007669"/>
    <property type="project" value="TreeGrafter"/>
</dbReference>
<proteinExistence type="predicted"/>
<dbReference type="InterPro" id="IPR011013">
    <property type="entry name" value="Gal_mutarotase_sf_dom"/>
</dbReference>
<dbReference type="InterPro" id="IPR014718">
    <property type="entry name" value="GH-type_carb-bd"/>
</dbReference>
<dbReference type="SUPFAM" id="SSF74650">
    <property type="entry name" value="Galactose mutarotase-like"/>
    <property type="match status" value="1"/>
</dbReference>
<keyword evidence="3" id="KW-0378">Hydrolase</keyword>
<protein>
    <recommendedName>
        <fullName evidence="2">beta-galactosidase</fullName>
        <ecNumber evidence="2">3.2.1.23</ecNumber>
    </recommendedName>
</protein>
<dbReference type="InterPro" id="IPR013222">
    <property type="entry name" value="Glyco_hyd_98_carb-bd"/>
</dbReference>
<dbReference type="GO" id="GO:0030246">
    <property type="term" value="F:carbohydrate binding"/>
    <property type="evidence" value="ECO:0007669"/>
    <property type="project" value="InterPro"/>
</dbReference>
<dbReference type="RefSeq" id="WP_109230058.1">
    <property type="nucleotide sequence ID" value="NZ_PYHR01000002.1"/>
</dbReference>
<evidence type="ECO:0000256" key="1">
    <source>
        <dbReference type="ARBA" id="ARBA00001412"/>
    </source>
</evidence>
<dbReference type="SMART" id="SM01038">
    <property type="entry name" value="Bgal_small_N"/>
    <property type="match status" value="1"/>
</dbReference>
<reference evidence="6 7" key="1">
    <citation type="submission" date="2018-03" db="EMBL/GenBank/DDBJ databases">
        <title>Genome assembly of novel Miniimonas species PCH200.</title>
        <authorList>
            <person name="Thakur V."/>
            <person name="Kumar V."/>
            <person name="Singh D."/>
        </authorList>
    </citation>
    <scope>NUCLEOTIDE SEQUENCE [LARGE SCALE GENOMIC DNA]</scope>
    <source>
        <strain evidence="6 7">PCH200</strain>
    </source>
</reference>
<feature type="domain" description="SLH" evidence="5">
    <location>
        <begin position="1349"/>
        <end position="1412"/>
    </location>
</feature>
<keyword evidence="4" id="KW-0326">Glycosidase</keyword>
<dbReference type="Pfam" id="PF02368">
    <property type="entry name" value="Big_2"/>
    <property type="match status" value="6"/>
</dbReference>
<dbReference type="Gene3D" id="2.70.98.10">
    <property type="match status" value="1"/>
</dbReference>
<dbReference type="InterPro" id="IPR003343">
    <property type="entry name" value="Big_2"/>
</dbReference>
<dbReference type="PANTHER" id="PTHR46323:SF2">
    <property type="entry name" value="BETA-GALACTOSIDASE"/>
    <property type="match status" value="1"/>
</dbReference>
<dbReference type="SMART" id="SM00635">
    <property type="entry name" value="BID_2"/>
    <property type="match status" value="6"/>
</dbReference>
<evidence type="ECO:0000259" key="5">
    <source>
        <dbReference type="PROSITE" id="PS51272"/>
    </source>
</evidence>
<dbReference type="PANTHER" id="PTHR46323">
    <property type="entry name" value="BETA-GALACTOSIDASE"/>
    <property type="match status" value="1"/>
</dbReference>